<dbReference type="GO" id="GO:0071203">
    <property type="term" value="C:WASH complex"/>
    <property type="evidence" value="ECO:0007669"/>
    <property type="project" value="InterPro"/>
</dbReference>
<dbReference type="GO" id="GO:0051125">
    <property type="term" value="P:regulation of actin nucleation"/>
    <property type="evidence" value="ECO:0007669"/>
    <property type="project" value="TreeGrafter"/>
</dbReference>
<reference evidence="4" key="1">
    <citation type="submission" date="2016-06" db="UniProtKB">
        <authorList>
            <consortium name="WormBaseParasite"/>
        </authorList>
    </citation>
    <scope>IDENTIFICATION</scope>
</reference>
<gene>
    <name evidence="2" type="ORF">GPUH_LOCUS6851</name>
</gene>
<keyword evidence="3" id="KW-1185">Reference proteome</keyword>
<comment type="similarity">
    <text evidence="1">Belongs to the strumpellin family.</text>
</comment>
<evidence type="ECO:0000256" key="1">
    <source>
        <dbReference type="ARBA" id="ARBA00006224"/>
    </source>
</evidence>
<evidence type="ECO:0000313" key="2">
    <source>
        <dbReference type="EMBL" id="VDK56333.1"/>
    </source>
</evidence>
<dbReference type="InterPro" id="IPR019393">
    <property type="entry name" value="WASH_strumpellin"/>
</dbReference>
<dbReference type="Pfam" id="PF10266">
    <property type="entry name" value="Strumpellin"/>
    <property type="match status" value="1"/>
</dbReference>
<reference evidence="2 3" key="2">
    <citation type="submission" date="2018-11" db="EMBL/GenBank/DDBJ databases">
        <authorList>
            <consortium name="Pathogen Informatics"/>
        </authorList>
    </citation>
    <scope>NUCLEOTIDE SEQUENCE [LARGE SCALE GENOMIC DNA]</scope>
</reference>
<sequence length="175" mass="19837">MGMSAVPRALFALLDKVAELLNPPQGRSINKSDVRQFADPERRLQLASTTHDISMLSSGISTMQELVCQICVTLHSHLTSDMNLDDLLDKLRSRFARLRGAFIYMCEHIAINGAVIWHIELARVINYMLEKECNAFVRHPVCFFTVSNLNANQAIMMGDFSSFSNLWCIKVFQKN</sequence>
<proteinExistence type="inferred from homology"/>
<organism evidence="4">
    <name type="scientific">Gongylonema pulchrum</name>
    <dbReference type="NCBI Taxonomy" id="637853"/>
    <lineage>
        <taxon>Eukaryota</taxon>
        <taxon>Metazoa</taxon>
        <taxon>Ecdysozoa</taxon>
        <taxon>Nematoda</taxon>
        <taxon>Chromadorea</taxon>
        <taxon>Rhabditida</taxon>
        <taxon>Spirurina</taxon>
        <taxon>Spiruromorpha</taxon>
        <taxon>Spiruroidea</taxon>
        <taxon>Gongylonematidae</taxon>
        <taxon>Gongylonema</taxon>
    </lineage>
</organism>
<dbReference type="GO" id="GO:0140285">
    <property type="term" value="P:endosome fission"/>
    <property type="evidence" value="ECO:0007669"/>
    <property type="project" value="TreeGrafter"/>
</dbReference>
<dbReference type="Proteomes" id="UP000271098">
    <property type="component" value="Unassembled WGS sequence"/>
</dbReference>
<dbReference type="AlphaFoldDB" id="A0A183DDQ8"/>
<dbReference type="GO" id="GO:0007032">
    <property type="term" value="P:endosome organization"/>
    <property type="evidence" value="ECO:0007669"/>
    <property type="project" value="TreeGrafter"/>
</dbReference>
<evidence type="ECO:0000313" key="4">
    <source>
        <dbReference type="WBParaSite" id="GPUH_0000685801-mRNA-1"/>
    </source>
</evidence>
<protein>
    <submittedName>
        <fullName evidence="4">Mediator of RNA polymerase II transcription subunit 23</fullName>
    </submittedName>
</protein>
<dbReference type="EMBL" id="UYRT01016802">
    <property type="protein sequence ID" value="VDK56333.1"/>
    <property type="molecule type" value="Genomic_DNA"/>
</dbReference>
<dbReference type="WBParaSite" id="GPUH_0000685801-mRNA-1">
    <property type="protein sequence ID" value="GPUH_0000685801-mRNA-1"/>
    <property type="gene ID" value="GPUH_0000685801"/>
</dbReference>
<name>A0A183DDQ8_9BILA</name>
<dbReference type="PANTHER" id="PTHR15691:SF6">
    <property type="entry name" value="WASH COMPLEX SUBUNIT 5"/>
    <property type="match status" value="1"/>
</dbReference>
<dbReference type="GO" id="GO:0030041">
    <property type="term" value="P:actin filament polymerization"/>
    <property type="evidence" value="ECO:0007669"/>
    <property type="project" value="TreeGrafter"/>
</dbReference>
<dbReference type="OrthoDB" id="565118at2759"/>
<dbReference type="GO" id="GO:0005768">
    <property type="term" value="C:endosome"/>
    <property type="evidence" value="ECO:0007669"/>
    <property type="project" value="TreeGrafter"/>
</dbReference>
<accession>A0A183DDQ8</accession>
<dbReference type="PANTHER" id="PTHR15691">
    <property type="entry name" value="WASH COMPLEX SUBUNIT 5"/>
    <property type="match status" value="1"/>
</dbReference>
<evidence type="ECO:0000313" key="3">
    <source>
        <dbReference type="Proteomes" id="UP000271098"/>
    </source>
</evidence>